<dbReference type="EMBL" id="GBRH01219676">
    <property type="protein sequence ID" value="JAD78219.1"/>
    <property type="molecule type" value="Transcribed_RNA"/>
</dbReference>
<accession>A0A0A9CPI6</accession>
<evidence type="ECO:0000313" key="1">
    <source>
        <dbReference type="EMBL" id="JAD78219.1"/>
    </source>
</evidence>
<sequence>MWLLYMRDETMREYARSCLWACSVGASIC</sequence>
<organism evidence="1">
    <name type="scientific">Arundo donax</name>
    <name type="common">Giant reed</name>
    <name type="synonym">Donax arundinaceus</name>
    <dbReference type="NCBI Taxonomy" id="35708"/>
    <lineage>
        <taxon>Eukaryota</taxon>
        <taxon>Viridiplantae</taxon>
        <taxon>Streptophyta</taxon>
        <taxon>Embryophyta</taxon>
        <taxon>Tracheophyta</taxon>
        <taxon>Spermatophyta</taxon>
        <taxon>Magnoliopsida</taxon>
        <taxon>Liliopsida</taxon>
        <taxon>Poales</taxon>
        <taxon>Poaceae</taxon>
        <taxon>PACMAD clade</taxon>
        <taxon>Arundinoideae</taxon>
        <taxon>Arundineae</taxon>
        <taxon>Arundo</taxon>
    </lineage>
</organism>
<protein>
    <submittedName>
        <fullName evidence="1">Uncharacterized protein</fullName>
    </submittedName>
</protein>
<proteinExistence type="predicted"/>
<reference evidence="1" key="2">
    <citation type="journal article" date="2015" name="Data Brief">
        <title>Shoot transcriptome of the giant reed, Arundo donax.</title>
        <authorList>
            <person name="Barrero R.A."/>
            <person name="Guerrero F.D."/>
            <person name="Moolhuijzen P."/>
            <person name="Goolsby J.A."/>
            <person name="Tidwell J."/>
            <person name="Bellgard S.E."/>
            <person name="Bellgard M.I."/>
        </authorList>
    </citation>
    <scope>NUCLEOTIDE SEQUENCE</scope>
    <source>
        <tissue evidence="1">Shoot tissue taken approximately 20 cm above the soil surface</tissue>
    </source>
</reference>
<name>A0A0A9CPI6_ARUDO</name>
<reference evidence="1" key="1">
    <citation type="submission" date="2014-09" db="EMBL/GenBank/DDBJ databases">
        <authorList>
            <person name="Magalhaes I.L.F."/>
            <person name="Oliveira U."/>
            <person name="Santos F.R."/>
            <person name="Vidigal T.H.D.A."/>
            <person name="Brescovit A.D."/>
            <person name="Santos A.J."/>
        </authorList>
    </citation>
    <scope>NUCLEOTIDE SEQUENCE</scope>
    <source>
        <tissue evidence="1">Shoot tissue taken approximately 20 cm above the soil surface</tissue>
    </source>
</reference>
<dbReference type="AlphaFoldDB" id="A0A0A9CPI6"/>